<dbReference type="InterPro" id="IPR022673">
    <property type="entry name" value="Hexokinase_C"/>
</dbReference>
<keyword evidence="2 6" id="KW-0808">Transferase</keyword>
<evidence type="ECO:0000259" key="8">
    <source>
        <dbReference type="Pfam" id="PF03727"/>
    </source>
</evidence>
<keyword evidence="10" id="KW-1185">Reference proteome</keyword>
<reference evidence="9" key="1">
    <citation type="submission" date="2022-11" db="EMBL/GenBank/DDBJ databases">
        <authorList>
            <person name="Petersen C."/>
        </authorList>
    </citation>
    <scope>NUCLEOTIDE SEQUENCE</scope>
    <source>
        <strain evidence="9">IBT 26290</strain>
    </source>
</reference>
<keyword evidence="3 6" id="KW-0547">Nucleotide-binding</keyword>
<dbReference type="GO" id="GO:0006006">
    <property type="term" value="P:glucose metabolic process"/>
    <property type="evidence" value="ECO:0007669"/>
    <property type="project" value="TreeGrafter"/>
</dbReference>
<sequence length="564" mass="61292">MLQATANSNRLLIEAEKIARDFELDALNIARTTQSLHEWLQTELRHNGSAQIPTFVSKVPDGTEKGIYLAVDLGGTNCRVSLIHLHGDATYTITQAKDTIPKELMVNSSHEPLFDFIAGNIARFMEDHAEEMTHVEINSNPQPTQGHYFKLGFTFSFTFTNTCLERGTLLQWDKGWDIPDALGKDPSQMLQSAIDRLSLPVRVAAITSDSVGTLLARSYSSLWRSSTLLGAIFGTGTNAAYVERRENVLKLAGSSTGARADTAPGQELMVINTEWGGWCDDEPAALGTVVQFDTLLDQSSSNPTKQLLEKRVSGLYLGEIVRLVILHLLDQGLFDMKPNEPSSPVFIPYGIDTSFLARLADDPDEVYEAAKQTIARYAGVTQVSINDARAVRLIAKAVVQRSGRLAGAAMAAIILQSGRLSSSCNRCTTKVKGSSDVVSQDEDIERSTRTRMHNKPRNLCALVTALFNGIAHRIRSLYTKPLDYSSQATESIFSPSSDTADTPQVVDIGVEGSLFESYPNFEHYIRGALRDIPGIGVEGEKLISIGVADHGSSLGAALAAQSAG</sequence>
<feature type="domain" description="Hexokinase C-terminal" evidence="8">
    <location>
        <begin position="229"/>
        <end position="434"/>
    </location>
</feature>
<evidence type="ECO:0000256" key="6">
    <source>
        <dbReference type="RuleBase" id="RU362007"/>
    </source>
</evidence>
<keyword evidence="6" id="KW-0324">Glycolysis</keyword>
<evidence type="ECO:0000313" key="10">
    <source>
        <dbReference type="Proteomes" id="UP001149163"/>
    </source>
</evidence>
<dbReference type="PROSITE" id="PS51748">
    <property type="entry name" value="HEXOKINASE_2"/>
    <property type="match status" value="1"/>
</dbReference>
<dbReference type="GeneID" id="81431610"/>
<dbReference type="GO" id="GO:0004340">
    <property type="term" value="F:glucokinase activity"/>
    <property type="evidence" value="ECO:0007669"/>
    <property type="project" value="TreeGrafter"/>
</dbReference>
<dbReference type="Pfam" id="PF03727">
    <property type="entry name" value="Hexokinase_2"/>
    <property type="match status" value="2"/>
</dbReference>
<dbReference type="AlphaFoldDB" id="A0A9W9LE76"/>
<dbReference type="InterPro" id="IPR022672">
    <property type="entry name" value="Hexokinase_N"/>
</dbReference>
<dbReference type="GO" id="GO:0006096">
    <property type="term" value="P:glycolytic process"/>
    <property type="evidence" value="ECO:0007669"/>
    <property type="project" value="UniProtKB-KW"/>
</dbReference>
<reference evidence="9" key="2">
    <citation type="journal article" date="2023" name="IMA Fungus">
        <title>Comparative genomic study of the Penicillium genus elucidates a diverse pangenome and 15 lateral gene transfer events.</title>
        <authorList>
            <person name="Petersen C."/>
            <person name="Sorensen T."/>
            <person name="Nielsen M.R."/>
            <person name="Sondergaard T.E."/>
            <person name="Sorensen J.L."/>
            <person name="Fitzpatrick D.A."/>
            <person name="Frisvad J.C."/>
            <person name="Nielsen K.L."/>
        </authorList>
    </citation>
    <scope>NUCLEOTIDE SEQUENCE</scope>
    <source>
        <strain evidence="9">IBT 26290</strain>
    </source>
</reference>
<dbReference type="EC" id="2.7.1.-" evidence="6"/>
<feature type="domain" description="Hexokinase N-terminal" evidence="7">
    <location>
        <begin position="15"/>
        <end position="219"/>
    </location>
</feature>
<name>A0A9W9LE76_9EURO</name>
<dbReference type="Proteomes" id="UP001149163">
    <property type="component" value="Unassembled WGS sequence"/>
</dbReference>
<dbReference type="EMBL" id="JAPQKN010000008">
    <property type="protein sequence ID" value="KAJ5151058.1"/>
    <property type="molecule type" value="Genomic_DNA"/>
</dbReference>
<evidence type="ECO:0000256" key="2">
    <source>
        <dbReference type="ARBA" id="ARBA00022679"/>
    </source>
</evidence>
<dbReference type="Gene3D" id="3.30.420.40">
    <property type="match status" value="1"/>
</dbReference>
<dbReference type="Pfam" id="PF00349">
    <property type="entry name" value="Hexokinase_1"/>
    <property type="match status" value="1"/>
</dbReference>
<comment type="caution">
    <text evidence="9">The sequence shown here is derived from an EMBL/GenBank/DDBJ whole genome shotgun (WGS) entry which is preliminary data.</text>
</comment>
<evidence type="ECO:0000259" key="7">
    <source>
        <dbReference type="Pfam" id="PF00349"/>
    </source>
</evidence>
<dbReference type="GO" id="GO:0001678">
    <property type="term" value="P:intracellular glucose homeostasis"/>
    <property type="evidence" value="ECO:0007669"/>
    <property type="project" value="InterPro"/>
</dbReference>
<dbReference type="GO" id="GO:0005536">
    <property type="term" value="F:D-glucose binding"/>
    <property type="evidence" value="ECO:0007669"/>
    <property type="project" value="InterPro"/>
</dbReference>
<dbReference type="GO" id="GO:0008865">
    <property type="term" value="F:fructokinase activity"/>
    <property type="evidence" value="ECO:0007669"/>
    <property type="project" value="TreeGrafter"/>
</dbReference>
<proteinExistence type="inferred from homology"/>
<evidence type="ECO:0000256" key="3">
    <source>
        <dbReference type="ARBA" id="ARBA00022741"/>
    </source>
</evidence>
<dbReference type="InterPro" id="IPR001312">
    <property type="entry name" value="Hexokinase"/>
</dbReference>
<dbReference type="PANTHER" id="PTHR19443">
    <property type="entry name" value="HEXOKINASE"/>
    <property type="match status" value="1"/>
</dbReference>
<keyword evidence="5 6" id="KW-0067">ATP-binding</keyword>
<evidence type="ECO:0000256" key="5">
    <source>
        <dbReference type="ARBA" id="ARBA00022840"/>
    </source>
</evidence>
<dbReference type="InterPro" id="IPR043129">
    <property type="entry name" value="ATPase_NBD"/>
</dbReference>
<evidence type="ECO:0000313" key="9">
    <source>
        <dbReference type="EMBL" id="KAJ5151058.1"/>
    </source>
</evidence>
<feature type="domain" description="Hexokinase C-terminal" evidence="8">
    <location>
        <begin position="502"/>
        <end position="560"/>
    </location>
</feature>
<dbReference type="Gene3D" id="3.40.367.20">
    <property type="match status" value="2"/>
</dbReference>
<protein>
    <recommendedName>
        <fullName evidence="6">Phosphotransferase</fullName>
        <ecNumber evidence="6">2.7.1.-</ecNumber>
    </recommendedName>
</protein>
<dbReference type="GO" id="GO:0005739">
    <property type="term" value="C:mitochondrion"/>
    <property type="evidence" value="ECO:0007669"/>
    <property type="project" value="TreeGrafter"/>
</dbReference>
<dbReference type="RefSeq" id="XP_056538391.1">
    <property type="nucleotide sequence ID" value="XM_056692434.1"/>
</dbReference>
<dbReference type="GO" id="GO:0005524">
    <property type="term" value="F:ATP binding"/>
    <property type="evidence" value="ECO:0007669"/>
    <property type="project" value="UniProtKB-UniRule"/>
</dbReference>
<dbReference type="PANTHER" id="PTHR19443:SF30">
    <property type="entry name" value="GLUCOKINASE-1-RELATED"/>
    <property type="match status" value="1"/>
</dbReference>
<organism evidence="9 10">
    <name type="scientific">Penicillium canariense</name>
    <dbReference type="NCBI Taxonomy" id="189055"/>
    <lineage>
        <taxon>Eukaryota</taxon>
        <taxon>Fungi</taxon>
        <taxon>Dikarya</taxon>
        <taxon>Ascomycota</taxon>
        <taxon>Pezizomycotina</taxon>
        <taxon>Eurotiomycetes</taxon>
        <taxon>Eurotiomycetidae</taxon>
        <taxon>Eurotiales</taxon>
        <taxon>Aspergillaceae</taxon>
        <taxon>Penicillium</taxon>
    </lineage>
</organism>
<dbReference type="GO" id="GO:0005829">
    <property type="term" value="C:cytosol"/>
    <property type="evidence" value="ECO:0007669"/>
    <property type="project" value="TreeGrafter"/>
</dbReference>
<comment type="similarity">
    <text evidence="1 6">Belongs to the hexokinase family.</text>
</comment>
<accession>A0A9W9LE76</accession>
<dbReference type="OrthoDB" id="419537at2759"/>
<evidence type="ECO:0000256" key="1">
    <source>
        <dbReference type="ARBA" id="ARBA00009225"/>
    </source>
</evidence>
<keyword evidence="4 6" id="KW-0418">Kinase</keyword>
<evidence type="ECO:0000256" key="4">
    <source>
        <dbReference type="ARBA" id="ARBA00022777"/>
    </source>
</evidence>
<gene>
    <name evidence="9" type="ORF">N7482_010310</name>
</gene>
<dbReference type="SUPFAM" id="SSF53067">
    <property type="entry name" value="Actin-like ATPase domain"/>
    <property type="match status" value="2"/>
</dbReference>
<dbReference type="PRINTS" id="PR00475">
    <property type="entry name" value="HEXOKINASE"/>
</dbReference>